<dbReference type="EMBL" id="VCDI01000004">
    <property type="protein sequence ID" value="TLU71984.1"/>
    <property type="molecule type" value="Genomic_DNA"/>
</dbReference>
<evidence type="ECO:0000313" key="3">
    <source>
        <dbReference type="Proteomes" id="UP000305654"/>
    </source>
</evidence>
<gene>
    <name evidence="2" type="primary">treY</name>
    <name evidence="2" type="ORF">FE263_12655</name>
</gene>
<dbReference type="GO" id="GO:0030980">
    <property type="term" value="P:alpha-glucan catabolic process"/>
    <property type="evidence" value="ECO:0007669"/>
    <property type="project" value="TreeGrafter"/>
</dbReference>
<dbReference type="Proteomes" id="UP000305654">
    <property type="component" value="Unassembled WGS sequence"/>
</dbReference>
<dbReference type="Pfam" id="PF00128">
    <property type="entry name" value="Alpha-amylase"/>
    <property type="match status" value="1"/>
</dbReference>
<keyword evidence="3" id="KW-1185">Reference proteome</keyword>
<evidence type="ECO:0000259" key="1">
    <source>
        <dbReference type="SMART" id="SM00642"/>
    </source>
</evidence>
<dbReference type="InterPro" id="IPR006047">
    <property type="entry name" value="GH13_cat_dom"/>
</dbReference>
<dbReference type="Gene3D" id="1.10.10.470">
    <property type="entry name" value="Maltooligosyl trehalose synthase, domain 4"/>
    <property type="match status" value="1"/>
</dbReference>
<protein>
    <submittedName>
        <fullName evidence="2">Malto-oligosyltrehalose synthase</fullName>
    </submittedName>
</protein>
<dbReference type="Gene3D" id="1.10.150.200">
    <property type="entry name" value="Maltooligosyl trehalose synthase, domain 3"/>
    <property type="match status" value="1"/>
</dbReference>
<dbReference type="SMART" id="SM00642">
    <property type="entry name" value="Aamy"/>
    <property type="match status" value="1"/>
</dbReference>
<sequence>MTTPRATYRLQFHAGFGFKDATVVAPYLARLGVSHVYASPYLKARPGSTHGYDITDHLALNPELGTEDDFASMVAAFKANGLGQILDFVPNHMGVGGADNPLWLDVLEWGPQSDYAGWFDIDWDPDRRYLKDKLLVPFLGDQYGSELKGGKLQVKFDEQDGSLAVWAYDSHKLPICPLQYDVVLGHDDPELDRLSDFFSDLPQWRPQMAERAATLKSELARAAGSHPSVREALDASIAALNSDWRALDALIQQQSWRIAYFGVAGDDINYRRFFNINDLAGIRMELPAVFRHAHGRIIPMIEDGTIDGLRIDHIDGLLDPKAYIEDLRRATDRPFYLVIEKILAAHEALREDWKVEGTTGYDFTNLVLGVLVNPAAEEAFTATYHDFTGLRTPFSSIVYDCKIRIMDNEMASELNSLGRDAGRVARQNPMTSDFTKTVLQRAIKQIVACFPVYRTYIEFESDSDSADKRDLDWAITQARRRDPALDPSVFKFLHDLLSGRLTAKPKSGFNRTSVLRLAMKLQQYSGPVMAKGLEDTAFYRYNRFIALNEVGGEPERFGLSAGAFHKANTQRARHWPHAMLGTSTHDTKRGEDTRARLAVLADIPEEWARQVQTWSRLLRARRGDVEGNAPPDRNDEYLLYQLLVGSWPVEMLASTDAEGLKTYGERIKATLEKSMREGKLHSNWSSPDAAYEDAMQSFARDALDPNRDSFLASFLPFVQKVARLGAENSLAQAVLKLTVPGMPDLYQGSEMWDLSLVDPDNRRPVDYDVRRQALGAMEPGLRESPAETLAGLRDNWQDGRVKLAVTTMLLRLRAEHPALFGDGGYEPLTIVGERSEQAIGFLRTHEEAKLLVLVSRYPGLRDGGIGWEGTAASLPDGDWVDLFSRRRYQGGNVALEEVFALLPVAVLVRS</sequence>
<dbReference type="InterPro" id="IPR013797">
    <property type="entry name" value="Maltooligo_trehalose_synth_4"/>
</dbReference>
<dbReference type="SUPFAM" id="SSF51445">
    <property type="entry name" value="(Trans)glycosidases"/>
    <property type="match status" value="1"/>
</dbReference>
<dbReference type="GO" id="GO:0047470">
    <property type="term" value="F:(1,4)-alpha-D-glucan 1-alpha-D-glucosylmutase activity"/>
    <property type="evidence" value="ECO:0007669"/>
    <property type="project" value="TreeGrafter"/>
</dbReference>
<accession>A0A5R9J2Y2</accession>
<reference evidence="2 3" key="1">
    <citation type="submission" date="2019-05" db="EMBL/GenBank/DDBJ databases">
        <authorList>
            <person name="Pankratov T."/>
            <person name="Grouzdev D."/>
        </authorList>
    </citation>
    <scope>NUCLEOTIDE SEQUENCE [LARGE SCALE GENOMIC DNA]</scope>
    <source>
        <strain evidence="2 3">KEBCLARHB70R</strain>
    </source>
</reference>
<organism evidence="2 3">
    <name type="scientific">Lichenicoccus roseus</name>
    <dbReference type="NCBI Taxonomy" id="2683649"/>
    <lineage>
        <taxon>Bacteria</taxon>
        <taxon>Pseudomonadati</taxon>
        <taxon>Pseudomonadota</taxon>
        <taxon>Alphaproteobacteria</taxon>
        <taxon>Acetobacterales</taxon>
        <taxon>Acetobacteraceae</taxon>
        <taxon>Lichenicoccus</taxon>
    </lineage>
</organism>
<dbReference type="AlphaFoldDB" id="A0A5R9J2Y2"/>
<evidence type="ECO:0000313" key="2">
    <source>
        <dbReference type="EMBL" id="TLU71984.1"/>
    </source>
</evidence>
<dbReference type="GO" id="GO:0005992">
    <property type="term" value="P:trehalose biosynthetic process"/>
    <property type="evidence" value="ECO:0007669"/>
    <property type="project" value="TreeGrafter"/>
</dbReference>
<dbReference type="OrthoDB" id="9761577at2"/>
<proteinExistence type="predicted"/>
<dbReference type="Gene3D" id="3.30.1590.10">
    <property type="entry name" value="Maltooligosyl trehalose synthase, domain 2"/>
    <property type="match status" value="1"/>
</dbReference>
<dbReference type="PANTHER" id="PTHR10357">
    <property type="entry name" value="ALPHA-AMYLASE FAMILY MEMBER"/>
    <property type="match status" value="1"/>
</dbReference>
<dbReference type="InterPro" id="IPR012767">
    <property type="entry name" value="Trehalose_TreY"/>
</dbReference>
<dbReference type="Gene3D" id="3.20.20.80">
    <property type="entry name" value="Glycosidases"/>
    <property type="match status" value="1"/>
</dbReference>
<dbReference type="NCBIfam" id="TIGR02401">
    <property type="entry name" value="trehalose_TreY"/>
    <property type="match status" value="1"/>
</dbReference>
<name>A0A5R9J2Y2_9PROT</name>
<dbReference type="PANTHER" id="PTHR10357:SF216">
    <property type="entry name" value="MALTOOLIGOSYL TREHALOSE SYNTHASE-RELATED"/>
    <property type="match status" value="1"/>
</dbReference>
<feature type="domain" description="Glycosyl hydrolase family 13 catalytic" evidence="1">
    <location>
        <begin position="12"/>
        <end position="423"/>
    </location>
</feature>
<dbReference type="RefSeq" id="WP_138326391.1">
    <property type="nucleotide sequence ID" value="NZ_VCDI01000004.1"/>
</dbReference>
<dbReference type="CDD" id="cd11336">
    <property type="entry name" value="AmyAc_MTSase"/>
    <property type="match status" value="1"/>
</dbReference>
<comment type="caution">
    <text evidence="2">The sequence shown here is derived from an EMBL/GenBank/DDBJ whole genome shotgun (WGS) entry which is preliminary data.</text>
</comment>
<dbReference type="InterPro" id="IPR017853">
    <property type="entry name" value="GH"/>
</dbReference>